<feature type="region of interest" description="Disordered" evidence="1">
    <location>
        <begin position="127"/>
        <end position="149"/>
    </location>
</feature>
<keyword evidence="2" id="KW-0472">Membrane</keyword>
<gene>
    <name evidence="3" type="ORF">LCGC14_1167990</name>
</gene>
<dbReference type="EMBL" id="LAZR01005747">
    <property type="protein sequence ID" value="KKM97426.1"/>
    <property type="molecule type" value="Genomic_DNA"/>
</dbReference>
<dbReference type="AlphaFoldDB" id="A0A0F9MDL2"/>
<evidence type="ECO:0000256" key="1">
    <source>
        <dbReference type="SAM" id="MobiDB-lite"/>
    </source>
</evidence>
<reference evidence="3" key="1">
    <citation type="journal article" date="2015" name="Nature">
        <title>Complex archaea that bridge the gap between prokaryotes and eukaryotes.</title>
        <authorList>
            <person name="Spang A."/>
            <person name="Saw J.H."/>
            <person name="Jorgensen S.L."/>
            <person name="Zaremba-Niedzwiedzka K."/>
            <person name="Martijn J."/>
            <person name="Lind A.E."/>
            <person name="van Eijk R."/>
            <person name="Schleper C."/>
            <person name="Guy L."/>
            <person name="Ettema T.J."/>
        </authorList>
    </citation>
    <scope>NUCLEOTIDE SEQUENCE</scope>
</reference>
<keyword evidence="2" id="KW-0812">Transmembrane</keyword>
<proteinExistence type="predicted"/>
<evidence type="ECO:0000313" key="3">
    <source>
        <dbReference type="EMBL" id="KKM97426.1"/>
    </source>
</evidence>
<name>A0A0F9MDL2_9ZZZZ</name>
<protein>
    <submittedName>
        <fullName evidence="3">Uncharacterized protein</fullName>
    </submittedName>
</protein>
<feature type="compositionally biased region" description="Polar residues" evidence="1">
    <location>
        <begin position="139"/>
        <end position="149"/>
    </location>
</feature>
<feature type="transmembrane region" description="Helical" evidence="2">
    <location>
        <begin position="9"/>
        <end position="27"/>
    </location>
</feature>
<accession>A0A0F9MDL2</accession>
<organism evidence="3">
    <name type="scientific">marine sediment metagenome</name>
    <dbReference type="NCBI Taxonomy" id="412755"/>
    <lineage>
        <taxon>unclassified sequences</taxon>
        <taxon>metagenomes</taxon>
        <taxon>ecological metagenomes</taxon>
    </lineage>
</organism>
<sequence>MSVVLARTFLLFGMGMNLLVMVFITGLTSHEWFWPLFALVVFEFALFIIALFGYLQVTHHLIHPAKENVPYLARVMTDEIMSPNVDVRVLLQNLRAWKENYEYTLDLVELRLEDQFNIFGQVRRGENITDQPRAPRPPSDSTRGNGDSR</sequence>
<feature type="transmembrane region" description="Helical" evidence="2">
    <location>
        <begin position="33"/>
        <end position="55"/>
    </location>
</feature>
<keyword evidence="2" id="KW-1133">Transmembrane helix</keyword>
<comment type="caution">
    <text evidence="3">The sequence shown here is derived from an EMBL/GenBank/DDBJ whole genome shotgun (WGS) entry which is preliminary data.</text>
</comment>
<evidence type="ECO:0000256" key="2">
    <source>
        <dbReference type="SAM" id="Phobius"/>
    </source>
</evidence>